<dbReference type="PANTHER" id="PTHR43405">
    <property type="entry name" value="GLYCOSYL HYDROLASE DIGH"/>
    <property type="match status" value="1"/>
</dbReference>
<dbReference type="InterPro" id="IPR017853">
    <property type="entry name" value="GH"/>
</dbReference>
<dbReference type="EMBL" id="QNRR01000002">
    <property type="protein sequence ID" value="RBP45663.1"/>
    <property type="molecule type" value="Genomic_DNA"/>
</dbReference>
<dbReference type="Proteomes" id="UP000253426">
    <property type="component" value="Unassembled WGS sequence"/>
</dbReference>
<keyword evidence="4" id="KW-0449">Lipoprotein</keyword>
<dbReference type="RefSeq" id="WP_170156880.1">
    <property type="nucleotide sequence ID" value="NZ_QNRR01000002.1"/>
</dbReference>
<dbReference type="AlphaFoldDB" id="A0A366HRY8"/>
<dbReference type="PANTHER" id="PTHR43405:SF1">
    <property type="entry name" value="GLYCOSYL HYDROLASE DIGH"/>
    <property type="match status" value="1"/>
</dbReference>
<keyword evidence="1 2" id="KW-0732">Signal</keyword>
<evidence type="ECO:0000259" key="3">
    <source>
        <dbReference type="Pfam" id="PF02638"/>
    </source>
</evidence>
<keyword evidence="5" id="KW-1185">Reference proteome</keyword>
<evidence type="ECO:0000256" key="2">
    <source>
        <dbReference type="SAM" id="SignalP"/>
    </source>
</evidence>
<dbReference type="Gene3D" id="3.20.20.80">
    <property type="entry name" value="Glycosidases"/>
    <property type="match status" value="1"/>
</dbReference>
<dbReference type="SUPFAM" id="SSF51445">
    <property type="entry name" value="(Trans)glycosidases"/>
    <property type="match status" value="1"/>
</dbReference>
<reference evidence="4 5" key="1">
    <citation type="submission" date="2018-06" db="EMBL/GenBank/DDBJ databases">
        <title>Genomic Encyclopedia of Type Strains, Phase IV (KMG-IV): sequencing the most valuable type-strain genomes for metagenomic binning, comparative biology and taxonomic classification.</title>
        <authorList>
            <person name="Goeker M."/>
        </authorList>
    </citation>
    <scope>NUCLEOTIDE SEQUENCE [LARGE SCALE GENOMIC DNA]</scope>
    <source>
        <strain evidence="4 5">DSM 25532</strain>
    </source>
</reference>
<dbReference type="Pfam" id="PF02638">
    <property type="entry name" value="GHL10"/>
    <property type="match status" value="1"/>
</dbReference>
<dbReference type="InterPro" id="IPR052177">
    <property type="entry name" value="Divisome_Glycosyl_Hydrolase"/>
</dbReference>
<proteinExistence type="predicted"/>
<accession>A0A366HRY8</accession>
<sequence>MLARTLPNPVRALVATLLLAVAAPSASLHAEMRSAWVASVHNLNFPSEAALPAEAQQMQIRRIVSLAEASGLNALMVQVRPEGDALYRSRLEPWSRFVSGAQGVDPGYDPLATFIAEGRAKGIAIHAWINPYRAATSSKVTRARNHITNTMPGAVRRVGSMLWMDPGEPAVRQHVVRVVQDIVNRYDVAGVVIDDYFYPYPGSGIPRGTFPDDATYAKYGKGQSRGDWRRNNVHSLVRDLHGVVSGSGKRFGVSPFGIWRPNVPPGVDAQLDQVMEIYSDPLVWMREGWIDYLSPQLYWADAGPQSYSALLRWWRSPQANPRGVPIIPSIAADRMGGSHKWPASEIARQLELEKKIGPRRANSAGFIIWSMGPVMKDLKGVRGVIRSSR</sequence>
<evidence type="ECO:0000313" key="4">
    <source>
        <dbReference type="EMBL" id="RBP45663.1"/>
    </source>
</evidence>
<organism evidence="4 5">
    <name type="scientific">Roseimicrobium gellanilyticum</name>
    <dbReference type="NCBI Taxonomy" id="748857"/>
    <lineage>
        <taxon>Bacteria</taxon>
        <taxon>Pseudomonadati</taxon>
        <taxon>Verrucomicrobiota</taxon>
        <taxon>Verrucomicrobiia</taxon>
        <taxon>Verrucomicrobiales</taxon>
        <taxon>Verrucomicrobiaceae</taxon>
        <taxon>Roseimicrobium</taxon>
    </lineage>
</organism>
<feature type="chain" id="PRO_5016587387" evidence="2">
    <location>
        <begin position="31"/>
        <end position="389"/>
    </location>
</feature>
<dbReference type="InterPro" id="IPR003790">
    <property type="entry name" value="GHL10"/>
</dbReference>
<feature type="domain" description="Glycosyl hydrolase-like 10" evidence="3">
    <location>
        <begin position="31"/>
        <end position="336"/>
    </location>
</feature>
<evidence type="ECO:0000256" key="1">
    <source>
        <dbReference type="ARBA" id="ARBA00022729"/>
    </source>
</evidence>
<protein>
    <submittedName>
        <fullName evidence="4">Uncharacterized lipoprotein YddW (UPF0748 family)</fullName>
    </submittedName>
</protein>
<evidence type="ECO:0000313" key="5">
    <source>
        <dbReference type="Proteomes" id="UP000253426"/>
    </source>
</evidence>
<feature type="signal peptide" evidence="2">
    <location>
        <begin position="1"/>
        <end position="30"/>
    </location>
</feature>
<comment type="caution">
    <text evidence="4">The sequence shown here is derived from an EMBL/GenBank/DDBJ whole genome shotgun (WGS) entry which is preliminary data.</text>
</comment>
<gene>
    <name evidence="4" type="ORF">DES53_10245</name>
</gene>
<name>A0A366HRY8_9BACT</name>